<evidence type="ECO:0000256" key="2">
    <source>
        <dbReference type="ARBA" id="ARBA00022679"/>
    </source>
</evidence>
<evidence type="ECO:0008006" key="5">
    <source>
        <dbReference type="Google" id="ProtNLM"/>
    </source>
</evidence>
<dbReference type="OrthoDB" id="3226at2759"/>
<dbReference type="eggNOG" id="ENOG502SVMQ">
    <property type="taxonomic scope" value="Eukaryota"/>
</dbReference>
<dbReference type="PANTHER" id="PTHR22898:SF3">
    <property type="entry name" value="ALPHA-1,2-FUCOSYLTRANSFERASE-RELATED"/>
    <property type="match status" value="1"/>
</dbReference>
<dbReference type="EMBL" id="GL379799">
    <property type="protein sequence ID" value="EGT34738.1"/>
    <property type="molecule type" value="Genomic_DNA"/>
</dbReference>
<dbReference type="PANTHER" id="PTHR22898">
    <property type="entry name" value="UNCHARACTERIZED GLYCOSOL TRANSFERASE-RELATED"/>
    <property type="match status" value="1"/>
</dbReference>
<keyword evidence="2" id="KW-0808">Transferase</keyword>
<dbReference type="GO" id="GO:0008107">
    <property type="term" value="F:galactoside 2-alpha-L-fucosyltransferase activity"/>
    <property type="evidence" value="ECO:0007669"/>
    <property type="project" value="InterPro"/>
</dbReference>
<dbReference type="InParanoid" id="G0ML78"/>
<evidence type="ECO:0000256" key="1">
    <source>
        <dbReference type="ARBA" id="ARBA00022676"/>
    </source>
</evidence>
<keyword evidence="1" id="KW-0328">Glycosyltransferase</keyword>
<reference evidence="4" key="1">
    <citation type="submission" date="2011-07" db="EMBL/GenBank/DDBJ databases">
        <authorList>
            <consortium name="Caenorhabditis brenneri Sequencing and Analysis Consortium"/>
            <person name="Wilson R.K."/>
        </authorList>
    </citation>
    <scope>NUCLEOTIDE SEQUENCE [LARGE SCALE GENOMIC DNA]</scope>
    <source>
        <strain evidence="4">PB2801</strain>
    </source>
</reference>
<gene>
    <name evidence="3" type="ORF">CAEBREN_10149</name>
</gene>
<dbReference type="GO" id="GO:0016020">
    <property type="term" value="C:membrane"/>
    <property type="evidence" value="ECO:0007669"/>
    <property type="project" value="InterPro"/>
</dbReference>
<dbReference type="STRING" id="135651.G0ML78"/>
<dbReference type="CDD" id="cd11301">
    <property type="entry name" value="Fut1_Fut2_like"/>
    <property type="match status" value="2"/>
</dbReference>
<accession>G0ML78</accession>
<dbReference type="HOGENOM" id="CLU_430363_0_0_1"/>
<evidence type="ECO:0000313" key="4">
    <source>
        <dbReference type="Proteomes" id="UP000008068"/>
    </source>
</evidence>
<dbReference type="InterPro" id="IPR002516">
    <property type="entry name" value="Glyco_trans_11"/>
</dbReference>
<organism evidence="4">
    <name type="scientific">Caenorhabditis brenneri</name>
    <name type="common">Nematode worm</name>
    <dbReference type="NCBI Taxonomy" id="135651"/>
    <lineage>
        <taxon>Eukaryota</taxon>
        <taxon>Metazoa</taxon>
        <taxon>Ecdysozoa</taxon>
        <taxon>Nematoda</taxon>
        <taxon>Chromadorea</taxon>
        <taxon>Rhabditida</taxon>
        <taxon>Rhabditina</taxon>
        <taxon>Rhabditomorpha</taxon>
        <taxon>Rhabditoidea</taxon>
        <taxon>Rhabditidae</taxon>
        <taxon>Peloderinae</taxon>
        <taxon>Caenorhabditis</taxon>
    </lineage>
</organism>
<dbReference type="InterPro" id="IPR052501">
    <property type="entry name" value="Alpha-1-2_FucT"/>
</dbReference>
<dbReference type="GO" id="GO:0005975">
    <property type="term" value="P:carbohydrate metabolic process"/>
    <property type="evidence" value="ECO:0007669"/>
    <property type="project" value="InterPro"/>
</dbReference>
<protein>
    <recommendedName>
        <fullName evidence="5">L-Fucosyltransferase</fullName>
    </recommendedName>
</protein>
<proteinExistence type="predicted"/>
<dbReference type="AlphaFoldDB" id="G0ML78"/>
<sequence length="636" mass="73207">MNPELISSYSSNWLEPSMGNHLFELSSLVGIARTLNRTPVVFIQDWTYKRDLEYTNTSFPGLIDQFLVINSTVPSTIRETVFHDRCCIYQNPKVLLNIEDEHIHLNGTFYQSYKYFKEMRNEQLGWLRKPTEEIPGLPKSDGSTHVTCVHTRRGDFIDVGFQPSDDHFIRKAVSYILERENPKQIRKVVVVFGDDREFMQSILKDTVLSGDDVEKKTTSIHFVSQNSPSDDILYSRSNCDVVLISAPHSTFGWWMGYVSKNYKVYHLDMRVHYVGALIVTKYKQMFVSKTSIVILGCLLGAYLLIINQNGKTFDFEMQMDSRSNTSNGTSNKKYLSSQLASRCRLGNHLFELTSLIGIARSLNRIPVFFIQDASYKKMLVDSNKTIPGAIEKYLIINSSVPKTIRDTVFHERCCIYQNPKVLLNIEDEHIHLTGTLYQSPKYFPGMRDEILSWLRKPTNDFPGLPKSDNLTNIICVHSRRGDFLSVGFQASNDHFIREAVKYIEKKESQKNKINKVVMFGDDANFMKKTFNEAVFSNDTSTQKPTSTHFISRNSPSDDIIYSRYHCDVVLISASQSSFGWWIGYVSKYNKVYNMDMRVDYLGALRGGRMNMKDYYPSHWIPLKFAPDNITIIVGDK</sequence>
<keyword evidence="4" id="KW-1185">Reference proteome</keyword>
<name>G0ML78_CAEBE</name>
<dbReference type="Pfam" id="PF01531">
    <property type="entry name" value="Glyco_transf_11"/>
    <property type="match status" value="2"/>
</dbReference>
<dbReference type="Proteomes" id="UP000008068">
    <property type="component" value="Unassembled WGS sequence"/>
</dbReference>
<evidence type="ECO:0000313" key="3">
    <source>
        <dbReference type="EMBL" id="EGT34738.1"/>
    </source>
</evidence>